<protein>
    <submittedName>
        <fullName evidence="2">Uncharacterized protein</fullName>
    </submittedName>
</protein>
<evidence type="ECO:0000256" key="1">
    <source>
        <dbReference type="SAM" id="Phobius"/>
    </source>
</evidence>
<name>A0A7N2RBS6_QUELO</name>
<feature type="transmembrane region" description="Helical" evidence="1">
    <location>
        <begin position="157"/>
        <end position="180"/>
    </location>
</feature>
<keyword evidence="1" id="KW-1133">Transmembrane helix</keyword>
<dbReference type="EMBL" id="LRBV02000010">
    <property type="status" value="NOT_ANNOTATED_CDS"/>
    <property type="molecule type" value="Genomic_DNA"/>
</dbReference>
<keyword evidence="1" id="KW-0472">Membrane</keyword>
<proteinExistence type="predicted"/>
<dbReference type="InterPro" id="IPR053258">
    <property type="entry name" value="Ca-permeable_cation_channel"/>
</dbReference>
<reference evidence="2 3" key="1">
    <citation type="journal article" date="2016" name="G3 (Bethesda)">
        <title>First Draft Assembly and Annotation of the Genome of a California Endemic Oak Quercus lobata Nee (Fagaceae).</title>
        <authorList>
            <person name="Sork V.L."/>
            <person name="Fitz-Gibbon S.T."/>
            <person name="Puiu D."/>
            <person name="Crepeau M."/>
            <person name="Gugger P.F."/>
            <person name="Sherman R."/>
            <person name="Stevens K."/>
            <person name="Langley C.H."/>
            <person name="Pellegrini M."/>
            <person name="Salzberg S.L."/>
        </authorList>
    </citation>
    <scope>NUCLEOTIDE SEQUENCE [LARGE SCALE GENOMIC DNA]</scope>
    <source>
        <strain evidence="2 3">cv. SW786</strain>
    </source>
</reference>
<evidence type="ECO:0000313" key="3">
    <source>
        <dbReference type="Proteomes" id="UP000594261"/>
    </source>
</evidence>
<dbReference type="Gramene" id="QL10p012602:mrna">
    <property type="protein sequence ID" value="QL10p012602:mrna"/>
    <property type="gene ID" value="QL10p012602"/>
</dbReference>
<feature type="transmembrane region" description="Helical" evidence="1">
    <location>
        <begin position="186"/>
        <end position="205"/>
    </location>
</feature>
<dbReference type="Proteomes" id="UP000594261">
    <property type="component" value="Chromosome 10"/>
</dbReference>
<reference evidence="2" key="2">
    <citation type="submission" date="2021-01" db="UniProtKB">
        <authorList>
            <consortium name="EnsemblPlants"/>
        </authorList>
    </citation>
    <scope>IDENTIFICATION</scope>
</reference>
<organism evidence="2 3">
    <name type="scientific">Quercus lobata</name>
    <name type="common">Valley oak</name>
    <dbReference type="NCBI Taxonomy" id="97700"/>
    <lineage>
        <taxon>Eukaryota</taxon>
        <taxon>Viridiplantae</taxon>
        <taxon>Streptophyta</taxon>
        <taxon>Embryophyta</taxon>
        <taxon>Tracheophyta</taxon>
        <taxon>Spermatophyta</taxon>
        <taxon>Magnoliopsida</taxon>
        <taxon>eudicotyledons</taxon>
        <taxon>Gunneridae</taxon>
        <taxon>Pentapetalae</taxon>
        <taxon>rosids</taxon>
        <taxon>fabids</taxon>
        <taxon>Fagales</taxon>
        <taxon>Fagaceae</taxon>
        <taxon>Quercus</taxon>
    </lineage>
</organism>
<feature type="transmembrane region" description="Helical" evidence="1">
    <location>
        <begin position="95"/>
        <end position="115"/>
    </location>
</feature>
<dbReference type="PANTHER" id="PTHR34115:SF17">
    <property type="entry name" value="PROTEIN, PUTATIVE-RELATED"/>
    <property type="match status" value="1"/>
</dbReference>
<sequence>MKGVMVFPTQIAMLQSVSYVCENGLKIKGFREDGKPCYEVDSDVPIFSITRKSIFIPHEKANICSDTNAFVRRIVVPILNAFYGLRDEPHGFFQAFHALIAFLVSFLAALIGLHFQVLSISPLETHFATVLLFIMAAILYSIAYMEIKLQPQGAEYLLLFRFFCLVSGIIAVELLISIIISPFWLFMVNFLQILIVGMFAFSCGMKMDLRVIEKIGTSESTTVGSNRGFQ</sequence>
<dbReference type="InParanoid" id="A0A7N2RBS6"/>
<dbReference type="AlphaFoldDB" id="A0A7N2RBS6"/>
<dbReference type="PANTHER" id="PTHR34115">
    <property type="entry name" value="PROTEIN, PUTATIVE-RELATED"/>
    <property type="match status" value="1"/>
</dbReference>
<keyword evidence="3" id="KW-1185">Reference proteome</keyword>
<dbReference type="EnsemblPlants" id="QL10p012602:mrna">
    <property type="protein sequence ID" value="QL10p012602:mrna"/>
    <property type="gene ID" value="QL10p012602"/>
</dbReference>
<accession>A0A7N2RBS6</accession>
<evidence type="ECO:0000313" key="2">
    <source>
        <dbReference type="EnsemblPlants" id="QL10p012602:mrna"/>
    </source>
</evidence>
<feature type="transmembrane region" description="Helical" evidence="1">
    <location>
        <begin position="127"/>
        <end position="145"/>
    </location>
</feature>
<keyword evidence="1" id="KW-0812">Transmembrane</keyword>